<evidence type="ECO:0000313" key="2">
    <source>
        <dbReference type="Proteomes" id="UP000790377"/>
    </source>
</evidence>
<evidence type="ECO:0000313" key="1">
    <source>
        <dbReference type="EMBL" id="KAH7913422.1"/>
    </source>
</evidence>
<dbReference type="EMBL" id="MU267631">
    <property type="protein sequence ID" value="KAH7913422.1"/>
    <property type="molecule type" value="Genomic_DNA"/>
</dbReference>
<dbReference type="Proteomes" id="UP000790377">
    <property type="component" value="Unassembled WGS sequence"/>
</dbReference>
<sequence>MTHHTTDGAASRPENHGLFSRARQFFAILGGIYVLVVVLLAIPLIQSHVLYMNALKLPWGAQFDAPEKYGLAPGKTTNVKITTADNVTLGAWFVLSDTLYHELPFPPQSSATKSHIPVALRTHPTILFFHGNGATRALSTRVRYYSAFSSRLKANVLAIDYRGYGDSEGAPSEVGLATDARAAWDWLMSYGTKAEDILIIGHSLGTAVASSLTVNLSDSGVQPKGTVLMSPFSSIYNLVDTYLLFGLFPVMLPLTLIPRAAQFYKSFLVHEFDTLSAITRMQAPLLIVHAENDWDIQHAHSDALFDALLELYLPPLNSPPLSPGTWSKGDWKAHGEQLKRRKEVRDSLLTETNIPNFGSLNELNSGEVRIVLLKTLEGSHNHVGTLEGVQDVIRNVFSLP</sequence>
<comment type="caution">
    <text evidence="1">The sequence shown here is derived from an EMBL/GenBank/DDBJ whole genome shotgun (WGS) entry which is preliminary data.</text>
</comment>
<organism evidence="1 2">
    <name type="scientific">Hygrophoropsis aurantiaca</name>
    <dbReference type="NCBI Taxonomy" id="72124"/>
    <lineage>
        <taxon>Eukaryota</taxon>
        <taxon>Fungi</taxon>
        <taxon>Dikarya</taxon>
        <taxon>Basidiomycota</taxon>
        <taxon>Agaricomycotina</taxon>
        <taxon>Agaricomycetes</taxon>
        <taxon>Agaricomycetidae</taxon>
        <taxon>Boletales</taxon>
        <taxon>Coniophorineae</taxon>
        <taxon>Hygrophoropsidaceae</taxon>
        <taxon>Hygrophoropsis</taxon>
    </lineage>
</organism>
<gene>
    <name evidence="1" type="ORF">BJ138DRAFT_1146166</name>
</gene>
<accession>A0ACB8AJL4</accession>
<protein>
    <submittedName>
        <fullName evidence="1">Alpha/Beta hydrolase protein</fullName>
    </submittedName>
</protein>
<keyword evidence="2" id="KW-1185">Reference proteome</keyword>
<name>A0ACB8AJL4_9AGAM</name>
<keyword evidence="1" id="KW-0378">Hydrolase</keyword>
<reference evidence="1" key="1">
    <citation type="journal article" date="2021" name="New Phytol.">
        <title>Evolutionary innovations through gain and loss of genes in the ectomycorrhizal Boletales.</title>
        <authorList>
            <person name="Wu G."/>
            <person name="Miyauchi S."/>
            <person name="Morin E."/>
            <person name="Kuo A."/>
            <person name="Drula E."/>
            <person name="Varga T."/>
            <person name="Kohler A."/>
            <person name="Feng B."/>
            <person name="Cao Y."/>
            <person name="Lipzen A."/>
            <person name="Daum C."/>
            <person name="Hundley H."/>
            <person name="Pangilinan J."/>
            <person name="Johnson J."/>
            <person name="Barry K."/>
            <person name="LaButti K."/>
            <person name="Ng V."/>
            <person name="Ahrendt S."/>
            <person name="Min B."/>
            <person name="Choi I.G."/>
            <person name="Park H."/>
            <person name="Plett J.M."/>
            <person name="Magnuson J."/>
            <person name="Spatafora J.W."/>
            <person name="Nagy L.G."/>
            <person name="Henrissat B."/>
            <person name="Grigoriev I.V."/>
            <person name="Yang Z.L."/>
            <person name="Xu J."/>
            <person name="Martin F.M."/>
        </authorList>
    </citation>
    <scope>NUCLEOTIDE SEQUENCE</scope>
    <source>
        <strain evidence="1">ATCC 28755</strain>
    </source>
</reference>
<proteinExistence type="predicted"/>